<gene>
    <name evidence="2" type="ORF">A3D03_01480</name>
</gene>
<protein>
    <submittedName>
        <fullName evidence="2">Uncharacterized protein</fullName>
    </submittedName>
</protein>
<dbReference type="AlphaFoldDB" id="A0A1F6AB14"/>
<evidence type="ECO:0000256" key="1">
    <source>
        <dbReference type="SAM" id="MobiDB-lite"/>
    </source>
</evidence>
<dbReference type="EMBL" id="MFJN01000014">
    <property type="protein sequence ID" value="OGG21888.1"/>
    <property type="molecule type" value="Genomic_DNA"/>
</dbReference>
<evidence type="ECO:0000313" key="3">
    <source>
        <dbReference type="Proteomes" id="UP000177092"/>
    </source>
</evidence>
<accession>A0A1F6AB14</accession>
<reference evidence="2 3" key="1">
    <citation type="journal article" date="2016" name="Nat. Commun.">
        <title>Thousands of microbial genomes shed light on interconnected biogeochemical processes in an aquifer system.</title>
        <authorList>
            <person name="Anantharaman K."/>
            <person name="Brown C.T."/>
            <person name="Hug L.A."/>
            <person name="Sharon I."/>
            <person name="Castelle C.J."/>
            <person name="Probst A.J."/>
            <person name="Thomas B.C."/>
            <person name="Singh A."/>
            <person name="Wilkins M.J."/>
            <person name="Karaoz U."/>
            <person name="Brodie E.L."/>
            <person name="Williams K.H."/>
            <person name="Hubbard S.S."/>
            <person name="Banfield J.F."/>
        </authorList>
    </citation>
    <scope>NUCLEOTIDE SEQUENCE [LARGE SCALE GENOMIC DNA]</scope>
</reference>
<sequence>MERFFEILAKYHSEKAAAHYGEAARLSSQGELEGVEAELGQANTLLEQARGVKRIQANLIAELNELGIEQPPFEYYLRKLGVSATRNRYTRGINTAEQQGLAGENGERRYLVDLGFREEKAVYTLFAINPERTGFLHESFGSVCYSLYPDKLVDLNLTDSEKRRKETSLLGSLYGIRKSLTRRFTEPSDQVGTRLSTFLEWIRTQPEYASLAMEELVLIVHRKISFQEILQKAGIKQPTDSAPLPSGTQPPVPDKPPVPGEPAELNVARIPGKDLGVRQEKLAYALFEVKADRTGFMHESFEDACRAAYVDTLQGIENPKARNNRLKLAIVSGTTARSGITEKIRGISTKPDEVPPYLGRFYNWVKAQPEYHDLGIDEIIQVLQREVTFDQLKQGGSADKTEIPIITQDLPKSEPGDTSKTIDIKFTDQEIYYLAQRIGQLGDEAAMQMGINLAAEREDIESVVRRFSEQAGSSIEEEQIGPSLLKKLSVFLQDKKTVLLANTDEDAQYSLALLSGIDSEEKLQQLLSS</sequence>
<comment type="caution">
    <text evidence="2">The sequence shown here is derived from an EMBL/GenBank/DDBJ whole genome shotgun (WGS) entry which is preliminary data.</text>
</comment>
<proteinExistence type="predicted"/>
<evidence type="ECO:0000313" key="2">
    <source>
        <dbReference type="EMBL" id="OGG21888.1"/>
    </source>
</evidence>
<organism evidence="2 3">
    <name type="scientific">Candidatus Gottesmanbacteria bacterium RIFCSPHIGHO2_02_FULL_40_13</name>
    <dbReference type="NCBI Taxonomy" id="1798384"/>
    <lineage>
        <taxon>Bacteria</taxon>
        <taxon>Candidatus Gottesmaniibacteriota</taxon>
    </lineage>
</organism>
<feature type="compositionally biased region" description="Pro residues" evidence="1">
    <location>
        <begin position="248"/>
        <end position="260"/>
    </location>
</feature>
<feature type="region of interest" description="Disordered" evidence="1">
    <location>
        <begin position="236"/>
        <end position="262"/>
    </location>
</feature>
<name>A0A1F6AB14_9BACT</name>
<dbReference type="Proteomes" id="UP000177092">
    <property type="component" value="Unassembled WGS sequence"/>
</dbReference>